<keyword evidence="2" id="KW-1185">Reference proteome</keyword>
<dbReference type="EMBL" id="AEVO01000156">
    <property type="protein sequence ID" value="EFY06065.1"/>
    <property type="molecule type" value="Genomic_DNA"/>
</dbReference>
<name>E8LN04_SUCHY</name>
<organism evidence="1 2">
    <name type="scientific">Succinatimonas hippei (strain DSM 22608 / JCM 16073 / KCTC 15190 / YIT 12066)</name>
    <dbReference type="NCBI Taxonomy" id="762983"/>
    <lineage>
        <taxon>Bacteria</taxon>
        <taxon>Pseudomonadati</taxon>
        <taxon>Pseudomonadota</taxon>
        <taxon>Gammaproteobacteria</taxon>
        <taxon>Aeromonadales</taxon>
        <taxon>Succinivibrionaceae</taxon>
        <taxon>Succinatimonas</taxon>
    </lineage>
</organism>
<sequence length="57" mass="6742">MIIFKKIVCAHQNPRFKGKTKINLSCMLDCILFFMIADRSDLYLSFLFLRQCKPDIL</sequence>
<dbReference type="Proteomes" id="UP000018458">
    <property type="component" value="Unassembled WGS sequence"/>
</dbReference>
<accession>E8LN04</accession>
<dbReference type="STRING" id="762983.HMPREF9444_02157"/>
<dbReference type="AlphaFoldDB" id="E8LN04"/>
<evidence type="ECO:0000313" key="1">
    <source>
        <dbReference type="EMBL" id="EFY06065.1"/>
    </source>
</evidence>
<evidence type="ECO:0000313" key="2">
    <source>
        <dbReference type="Proteomes" id="UP000018458"/>
    </source>
</evidence>
<gene>
    <name evidence="1" type="ORF">HMPREF9444_02157</name>
</gene>
<comment type="caution">
    <text evidence="1">The sequence shown here is derived from an EMBL/GenBank/DDBJ whole genome shotgun (WGS) entry which is preliminary data.</text>
</comment>
<proteinExistence type="predicted"/>
<dbReference type="HOGENOM" id="CLU_2994950_0_0_6"/>
<reference evidence="1 2" key="1">
    <citation type="submission" date="2011-01" db="EMBL/GenBank/DDBJ databases">
        <authorList>
            <person name="Weinstock G."/>
            <person name="Sodergren E."/>
            <person name="Clifton S."/>
            <person name="Fulton L."/>
            <person name="Fulton B."/>
            <person name="Courtney L."/>
            <person name="Fronick C."/>
            <person name="Harrison M."/>
            <person name="Strong C."/>
            <person name="Farmer C."/>
            <person name="Delahaunty K."/>
            <person name="Markovic C."/>
            <person name="Hall O."/>
            <person name="Minx P."/>
            <person name="Tomlinson C."/>
            <person name="Mitreva M."/>
            <person name="Hou S."/>
            <person name="Chen J."/>
            <person name="Wollam A."/>
            <person name="Pepin K.H."/>
            <person name="Johnson M."/>
            <person name="Bhonagiri V."/>
            <person name="Zhang X."/>
            <person name="Suruliraj S."/>
            <person name="Warren W."/>
            <person name="Chinwalla A."/>
            <person name="Mardis E.R."/>
            <person name="Wilson R.K."/>
        </authorList>
    </citation>
    <scope>NUCLEOTIDE SEQUENCE [LARGE SCALE GENOMIC DNA]</scope>
    <source>
        <strain evidence="2">DSM 22608 / JCM 16073 / KCTC 15190 / YIT 12066</strain>
    </source>
</reference>
<protein>
    <submittedName>
        <fullName evidence="1">Uncharacterized protein</fullName>
    </submittedName>
</protein>